<keyword evidence="2" id="KW-1185">Reference proteome</keyword>
<comment type="caution">
    <text evidence="1">The sequence shown here is derived from an EMBL/GenBank/DDBJ whole genome shotgun (WGS) entry which is preliminary data.</text>
</comment>
<evidence type="ECO:0000313" key="2">
    <source>
        <dbReference type="Proteomes" id="UP001281147"/>
    </source>
</evidence>
<dbReference type="Proteomes" id="UP001281147">
    <property type="component" value="Unassembled WGS sequence"/>
</dbReference>
<organism evidence="1 2">
    <name type="scientific">Vermiconidia calcicola</name>
    <dbReference type="NCBI Taxonomy" id="1690605"/>
    <lineage>
        <taxon>Eukaryota</taxon>
        <taxon>Fungi</taxon>
        <taxon>Dikarya</taxon>
        <taxon>Ascomycota</taxon>
        <taxon>Pezizomycotina</taxon>
        <taxon>Dothideomycetes</taxon>
        <taxon>Dothideomycetidae</taxon>
        <taxon>Mycosphaerellales</taxon>
        <taxon>Extremaceae</taxon>
        <taxon>Vermiconidia</taxon>
    </lineage>
</organism>
<gene>
    <name evidence="1" type="ORF">LTR37_001508</name>
</gene>
<sequence length="135" mass="14917">MTTSATTEIAELRAQLAQNNELADKLEEGLDEVGAKNEQIEAAHAICVEQLARAHAHLQNVCLADMDPESYSFDANRISEWLKCLESALPSELYEFIVKRTKELDEKGYGTKDQQEGVSDVGPAGGFESIMFQHS</sequence>
<protein>
    <submittedName>
        <fullName evidence="1">Uncharacterized protein</fullName>
    </submittedName>
</protein>
<proteinExistence type="predicted"/>
<evidence type="ECO:0000313" key="1">
    <source>
        <dbReference type="EMBL" id="KAK3723627.1"/>
    </source>
</evidence>
<dbReference type="EMBL" id="JAUTXU010000008">
    <property type="protein sequence ID" value="KAK3723627.1"/>
    <property type="molecule type" value="Genomic_DNA"/>
</dbReference>
<reference evidence="1" key="1">
    <citation type="submission" date="2023-07" db="EMBL/GenBank/DDBJ databases">
        <title>Black Yeasts Isolated from many extreme environments.</title>
        <authorList>
            <person name="Coleine C."/>
            <person name="Stajich J.E."/>
            <person name="Selbmann L."/>
        </authorList>
    </citation>
    <scope>NUCLEOTIDE SEQUENCE</scope>
    <source>
        <strain evidence="1">CCFEE 5714</strain>
    </source>
</reference>
<name>A0ACC3NVY2_9PEZI</name>
<accession>A0ACC3NVY2</accession>